<keyword evidence="2" id="KW-0479">Metal-binding</keyword>
<evidence type="ECO:0000256" key="3">
    <source>
        <dbReference type="ARBA" id="ARBA00022801"/>
    </source>
</evidence>
<dbReference type="InterPro" id="IPR050738">
    <property type="entry name" value="Sulfatase"/>
</dbReference>
<evidence type="ECO:0000256" key="2">
    <source>
        <dbReference type="ARBA" id="ARBA00022723"/>
    </source>
</evidence>
<keyword evidence="4" id="KW-0106">Calcium</keyword>
<accession>A0A9D2MY94</accession>
<organism evidence="6 7">
    <name type="scientific">Candidatus Enterocloster excrementipullorum</name>
    <dbReference type="NCBI Taxonomy" id="2838559"/>
    <lineage>
        <taxon>Bacteria</taxon>
        <taxon>Bacillati</taxon>
        <taxon>Bacillota</taxon>
        <taxon>Clostridia</taxon>
        <taxon>Lachnospirales</taxon>
        <taxon>Lachnospiraceae</taxon>
        <taxon>Enterocloster</taxon>
    </lineage>
</organism>
<dbReference type="SUPFAM" id="SSF53649">
    <property type="entry name" value="Alkaline phosphatase-like"/>
    <property type="match status" value="1"/>
</dbReference>
<comment type="similarity">
    <text evidence="1">Belongs to the sulfatase family.</text>
</comment>
<dbReference type="EMBL" id="DWWT01000002">
    <property type="protein sequence ID" value="HJC04699.1"/>
    <property type="molecule type" value="Genomic_DNA"/>
</dbReference>
<dbReference type="InterPro" id="IPR017850">
    <property type="entry name" value="Alkaline_phosphatase_core_sf"/>
</dbReference>
<dbReference type="GO" id="GO:0046872">
    <property type="term" value="F:metal ion binding"/>
    <property type="evidence" value="ECO:0007669"/>
    <property type="project" value="UniProtKB-KW"/>
</dbReference>
<dbReference type="GO" id="GO:0004065">
    <property type="term" value="F:arylsulfatase activity"/>
    <property type="evidence" value="ECO:0007669"/>
    <property type="project" value="TreeGrafter"/>
</dbReference>
<dbReference type="Pfam" id="PF00884">
    <property type="entry name" value="Sulfatase"/>
    <property type="match status" value="1"/>
</dbReference>
<protein>
    <submittedName>
        <fullName evidence="6">Sulfatase-like hydrolase/transferase</fullName>
    </submittedName>
</protein>
<evidence type="ECO:0000259" key="5">
    <source>
        <dbReference type="Pfam" id="PF00884"/>
    </source>
</evidence>
<gene>
    <name evidence="6" type="ORF">H9704_00820</name>
</gene>
<proteinExistence type="inferred from homology"/>
<dbReference type="AlphaFoldDB" id="A0A9D2MY94"/>
<evidence type="ECO:0000256" key="1">
    <source>
        <dbReference type="ARBA" id="ARBA00008779"/>
    </source>
</evidence>
<dbReference type="InterPro" id="IPR000917">
    <property type="entry name" value="Sulfatase_N"/>
</dbReference>
<sequence>MRPSSGYGNTHIHTPNIDRLMKTGTTFERAYSQSPVCTPSRASFLTGRYPKTCRSSINGNKTFSKDETLVTKMMRDNGYVCGLTGKLHLTSSSAKDHQELRADDGYSYFEWSHMGYDLWDKGVNNYMDWLEEKGVDWHAMYKAPVIDWPPKSNYPIPARIQSMPDELHQTTWCVEKAMEFITQSVSEDVERPWCISINPFAPHPPFDPPQSFKDRLKIEDMPLPLWKEGELDNKPQSQKDSYYIGAQSGMVRSAVGLTKEEKQENTLEYYALVEHLDYQLGRLIDYLEETGQRNARLLCL</sequence>
<name>A0A9D2MY94_9FIRM</name>
<evidence type="ECO:0000313" key="6">
    <source>
        <dbReference type="EMBL" id="HJC04699.1"/>
    </source>
</evidence>
<comment type="caution">
    <text evidence="6">The sequence shown here is derived from an EMBL/GenBank/DDBJ whole genome shotgun (WGS) entry which is preliminary data.</text>
</comment>
<dbReference type="Proteomes" id="UP000823910">
    <property type="component" value="Unassembled WGS sequence"/>
</dbReference>
<dbReference type="InterPro" id="IPR024607">
    <property type="entry name" value="Sulfatase_CS"/>
</dbReference>
<reference evidence="6" key="1">
    <citation type="journal article" date="2021" name="PeerJ">
        <title>Extensive microbial diversity within the chicken gut microbiome revealed by metagenomics and culture.</title>
        <authorList>
            <person name="Gilroy R."/>
            <person name="Ravi A."/>
            <person name="Getino M."/>
            <person name="Pursley I."/>
            <person name="Horton D.L."/>
            <person name="Alikhan N.F."/>
            <person name="Baker D."/>
            <person name="Gharbi K."/>
            <person name="Hall N."/>
            <person name="Watson M."/>
            <person name="Adriaenssens E.M."/>
            <person name="Foster-Nyarko E."/>
            <person name="Jarju S."/>
            <person name="Secka A."/>
            <person name="Antonio M."/>
            <person name="Oren A."/>
            <person name="Chaudhuri R.R."/>
            <person name="La Ragione R."/>
            <person name="Hildebrand F."/>
            <person name="Pallen M.J."/>
        </authorList>
    </citation>
    <scope>NUCLEOTIDE SEQUENCE</scope>
    <source>
        <strain evidence="6">CHK180-15479</strain>
    </source>
</reference>
<reference evidence="6" key="2">
    <citation type="submission" date="2021-04" db="EMBL/GenBank/DDBJ databases">
        <authorList>
            <person name="Gilroy R."/>
        </authorList>
    </citation>
    <scope>NUCLEOTIDE SEQUENCE</scope>
    <source>
        <strain evidence="6">CHK180-15479</strain>
    </source>
</reference>
<dbReference type="PROSITE" id="PS00523">
    <property type="entry name" value="SULFATASE_1"/>
    <property type="match status" value="1"/>
</dbReference>
<evidence type="ECO:0000313" key="7">
    <source>
        <dbReference type="Proteomes" id="UP000823910"/>
    </source>
</evidence>
<dbReference type="PANTHER" id="PTHR42693:SF33">
    <property type="entry name" value="ARYLSULFATASE"/>
    <property type="match status" value="1"/>
</dbReference>
<feature type="domain" description="Sulfatase N-terminal" evidence="5">
    <location>
        <begin position="7"/>
        <end position="295"/>
    </location>
</feature>
<keyword evidence="3 6" id="KW-0378">Hydrolase</keyword>
<dbReference type="PANTHER" id="PTHR42693">
    <property type="entry name" value="ARYLSULFATASE FAMILY MEMBER"/>
    <property type="match status" value="1"/>
</dbReference>
<evidence type="ECO:0000256" key="4">
    <source>
        <dbReference type="ARBA" id="ARBA00022837"/>
    </source>
</evidence>
<dbReference type="Gene3D" id="3.40.720.10">
    <property type="entry name" value="Alkaline Phosphatase, subunit A"/>
    <property type="match status" value="1"/>
</dbReference>